<gene>
    <name evidence="2" type="ORF">Rsub_00445</name>
</gene>
<feature type="compositionally biased region" description="Low complexity" evidence="1">
    <location>
        <begin position="68"/>
        <end position="94"/>
    </location>
</feature>
<feature type="compositionally biased region" description="Low complexity" evidence="1">
    <location>
        <begin position="25"/>
        <end position="59"/>
    </location>
</feature>
<protein>
    <submittedName>
        <fullName evidence="2">RAP release galactose-binding protein-like</fullName>
    </submittedName>
</protein>
<dbReference type="InterPro" id="IPR018971">
    <property type="entry name" value="DUF1997"/>
</dbReference>
<dbReference type="PANTHER" id="PTHR34131">
    <property type="entry name" value="(RAP ANNOTATION RELEASE2) GALACTOSE-BINDING LIKE DOMAIN CONTAINING PROTEIN"/>
    <property type="match status" value="1"/>
</dbReference>
<reference evidence="2 3" key="1">
    <citation type="journal article" date="2018" name="Sci. Rep.">
        <title>Raphidocelis subcapitata (=Pseudokirchneriella subcapitata) provides an insight into genome evolution and environmental adaptations in the Sphaeropleales.</title>
        <authorList>
            <person name="Suzuki S."/>
            <person name="Yamaguchi H."/>
            <person name="Nakajima N."/>
            <person name="Kawachi M."/>
        </authorList>
    </citation>
    <scope>NUCLEOTIDE SEQUENCE [LARGE SCALE GENOMIC DNA]</scope>
    <source>
        <strain evidence="2 3">NIES-35</strain>
    </source>
</reference>
<dbReference type="OrthoDB" id="426136at2759"/>
<feature type="region of interest" description="Disordered" evidence="1">
    <location>
        <begin position="1"/>
        <end position="99"/>
    </location>
</feature>
<name>A0A2V0NKA4_9CHLO</name>
<evidence type="ECO:0000313" key="3">
    <source>
        <dbReference type="Proteomes" id="UP000247498"/>
    </source>
</evidence>
<dbReference type="InParanoid" id="A0A2V0NKA4"/>
<proteinExistence type="predicted"/>
<keyword evidence="3" id="KW-1185">Reference proteome</keyword>
<evidence type="ECO:0000313" key="2">
    <source>
        <dbReference type="EMBL" id="GBF87734.1"/>
    </source>
</evidence>
<accession>A0A2V0NKA4</accession>
<dbReference type="InterPro" id="IPR023393">
    <property type="entry name" value="START-like_dom_sf"/>
</dbReference>
<comment type="caution">
    <text evidence="2">The sequence shown here is derived from an EMBL/GenBank/DDBJ whole genome shotgun (WGS) entry which is preliminary data.</text>
</comment>
<dbReference type="PANTHER" id="PTHR34131:SF3">
    <property type="entry name" value="(RAP ANNOTATION RELEASE2) GALACTOSE-BINDING LIKE DOMAIN CONTAINING PROTEIN"/>
    <property type="match status" value="1"/>
</dbReference>
<dbReference type="AlphaFoldDB" id="A0A2V0NKA4"/>
<dbReference type="EMBL" id="BDRX01000002">
    <property type="protein sequence ID" value="GBF87734.1"/>
    <property type="molecule type" value="Genomic_DNA"/>
</dbReference>
<sequence>MQALQRSALGRPSASGRAPSPVEMGAPRLCAAAPRPAAAAAAAGRRGPAARAASPLASLEQQQRRPDGAAPAAAGGDAGGAPSTSAAAVSAPPSQRLSGRVARFRATKQATQNVRELQTRSLAEYMALPASQYSVLDARKIERVDDSTFRCFVGQLAFLGFSVEPVITVSVTVQERGCTIRLLSCELQGSRLVEDVNDKFTAQMTNEVTWAPTDDADVKSIRSDTTIEVAVEVPGWFILPTPAVEAAGSGVMAATVAAMVPRFLGQLEKDYGLWASGDDSRRPLGEGVL</sequence>
<organism evidence="2 3">
    <name type="scientific">Raphidocelis subcapitata</name>
    <dbReference type="NCBI Taxonomy" id="307507"/>
    <lineage>
        <taxon>Eukaryota</taxon>
        <taxon>Viridiplantae</taxon>
        <taxon>Chlorophyta</taxon>
        <taxon>core chlorophytes</taxon>
        <taxon>Chlorophyceae</taxon>
        <taxon>CS clade</taxon>
        <taxon>Sphaeropleales</taxon>
        <taxon>Selenastraceae</taxon>
        <taxon>Raphidocelis</taxon>
    </lineage>
</organism>
<dbReference type="Gene3D" id="3.30.530.20">
    <property type="match status" value="1"/>
</dbReference>
<evidence type="ECO:0000256" key="1">
    <source>
        <dbReference type="SAM" id="MobiDB-lite"/>
    </source>
</evidence>
<dbReference type="FunCoup" id="A0A2V0NKA4">
    <property type="interactions" value="418"/>
</dbReference>
<dbReference type="Proteomes" id="UP000247498">
    <property type="component" value="Unassembled WGS sequence"/>
</dbReference>
<dbReference type="Pfam" id="PF09366">
    <property type="entry name" value="DUF1997"/>
    <property type="match status" value="1"/>
</dbReference>